<dbReference type="InterPro" id="IPR019425">
    <property type="entry name" value="7TM_GPCR_serpentine_rcpt_Srt"/>
</dbReference>
<organism evidence="3 4">
    <name type="scientific">Caenorhabditis briggsae</name>
    <dbReference type="NCBI Taxonomy" id="6238"/>
    <lineage>
        <taxon>Eukaryota</taxon>
        <taxon>Metazoa</taxon>
        <taxon>Ecdysozoa</taxon>
        <taxon>Nematoda</taxon>
        <taxon>Chromadorea</taxon>
        <taxon>Rhabditida</taxon>
        <taxon>Rhabditina</taxon>
        <taxon>Rhabditomorpha</taxon>
        <taxon>Rhabditoidea</taxon>
        <taxon>Rhabditidae</taxon>
        <taxon>Peloderinae</taxon>
        <taxon>Caenorhabditis</taxon>
    </lineage>
</organism>
<feature type="transmembrane region" description="Helical" evidence="2">
    <location>
        <begin position="972"/>
        <end position="1001"/>
    </location>
</feature>
<evidence type="ECO:0000256" key="2">
    <source>
        <dbReference type="SAM" id="Phobius"/>
    </source>
</evidence>
<proteinExistence type="predicted"/>
<feature type="compositionally biased region" description="Basic and acidic residues" evidence="1">
    <location>
        <begin position="260"/>
        <end position="273"/>
    </location>
</feature>
<evidence type="ECO:0000313" key="3">
    <source>
        <dbReference type="EMBL" id="ULT93342.1"/>
    </source>
</evidence>
<feature type="compositionally biased region" description="Basic and acidic residues" evidence="1">
    <location>
        <begin position="344"/>
        <end position="356"/>
    </location>
</feature>
<feature type="transmembrane region" description="Helical" evidence="2">
    <location>
        <begin position="1109"/>
        <end position="1129"/>
    </location>
</feature>
<name>A0AAE9D2T6_CAEBR</name>
<feature type="compositionally biased region" description="Basic and acidic residues" evidence="1">
    <location>
        <begin position="724"/>
        <end position="733"/>
    </location>
</feature>
<feature type="transmembrane region" description="Helical" evidence="2">
    <location>
        <begin position="1141"/>
        <end position="1163"/>
    </location>
</feature>
<dbReference type="PANTHER" id="PTHR23021:SF43">
    <property type="entry name" value="SERPENTINE RECEPTOR, CLASS T"/>
    <property type="match status" value="1"/>
</dbReference>
<feature type="compositionally biased region" description="Basic and acidic residues" evidence="1">
    <location>
        <begin position="206"/>
        <end position="215"/>
    </location>
</feature>
<feature type="region of interest" description="Disordered" evidence="1">
    <location>
        <begin position="761"/>
        <end position="781"/>
    </location>
</feature>
<feature type="compositionally biased region" description="Polar residues" evidence="1">
    <location>
        <begin position="711"/>
        <end position="723"/>
    </location>
</feature>
<feature type="transmembrane region" description="Helical" evidence="2">
    <location>
        <begin position="1007"/>
        <end position="1030"/>
    </location>
</feature>
<dbReference type="Proteomes" id="UP000827892">
    <property type="component" value="Chromosome IV"/>
</dbReference>
<feature type="compositionally biased region" description="Polar residues" evidence="1">
    <location>
        <begin position="47"/>
        <end position="64"/>
    </location>
</feature>
<dbReference type="PANTHER" id="PTHR23021">
    <property type="entry name" value="SERPENTINE RECEPTOR, CLASS T"/>
    <property type="match status" value="1"/>
</dbReference>
<evidence type="ECO:0000313" key="4">
    <source>
        <dbReference type="Proteomes" id="UP000827892"/>
    </source>
</evidence>
<feature type="compositionally biased region" description="Basic and acidic residues" evidence="1">
    <location>
        <begin position="369"/>
        <end position="386"/>
    </location>
</feature>
<keyword evidence="2" id="KW-0812">Transmembrane</keyword>
<accession>A0AAE9D2T6</accession>
<feature type="compositionally biased region" description="Low complexity" evidence="1">
    <location>
        <begin position="67"/>
        <end position="79"/>
    </location>
</feature>
<gene>
    <name evidence="3" type="ORF">L3Y34_003078</name>
</gene>
<feature type="transmembrane region" description="Helical" evidence="2">
    <location>
        <begin position="935"/>
        <end position="960"/>
    </location>
</feature>
<dbReference type="AlphaFoldDB" id="A0AAE9D2T6"/>
<feature type="compositionally biased region" description="Basic and acidic residues" evidence="1">
    <location>
        <begin position="174"/>
        <end position="189"/>
    </location>
</feature>
<protein>
    <submittedName>
        <fullName evidence="3">Uncharacterized protein</fullName>
    </submittedName>
</protein>
<feature type="transmembrane region" description="Helical" evidence="2">
    <location>
        <begin position="1050"/>
        <end position="1072"/>
    </location>
</feature>
<feature type="compositionally biased region" description="Basic and acidic residues" evidence="1">
    <location>
        <begin position="669"/>
        <end position="682"/>
    </location>
</feature>
<feature type="transmembrane region" description="Helical" evidence="2">
    <location>
        <begin position="1169"/>
        <end position="1193"/>
    </location>
</feature>
<feature type="compositionally biased region" description="Polar residues" evidence="1">
    <location>
        <begin position="219"/>
        <end position="230"/>
    </location>
</feature>
<feature type="region of interest" description="Disordered" evidence="1">
    <location>
        <begin position="1"/>
        <end position="743"/>
    </location>
</feature>
<feature type="compositionally biased region" description="Basic and acidic residues" evidence="1">
    <location>
        <begin position="541"/>
        <end position="552"/>
    </location>
</feature>
<feature type="compositionally biased region" description="Polar residues" evidence="1">
    <location>
        <begin position="193"/>
        <end position="205"/>
    </location>
</feature>
<keyword evidence="2" id="KW-1133">Transmembrane helix</keyword>
<dbReference type="EMBL" id="CP090894">
    <property type="protein sequence ID" value="ULT93342.1"/>
    <property type="molecule type" value="Genomic_DNA"/>
</dbReference>
<feature type="compositionally biased region" description="Basic and acidic residues" evidence="1">
    <location>
        <begin position="279"/>
        <end position="299"/>
    </location>
</feature>
<dbReference type="Gene3D" id="1.20.1070.10">
    <property type="entry name" value="Rhodopsin 7-helix transmembrane proteins"/>
    <property type="match status" value="1"/>
</dbReference>
<feature type="compositionally biased region" description="Basic and acidic residues" evidence="1">
    <location>
        <begin position="468"/>
        <end position="479"/>
    </location>
</feature>
<reference evidence="3 4" key="1">
    <citation type="submission" date="2022-05" db="EMBL/GenBank/DDBJ databases">
        <title>Chromosome-level reference genomes for two strains of Caenorhabditis briggsae: an improved platform for comparative genomics.</title>
        <authorList>
            <person name="Stevens L."/>
            <person name="Andersen E.C."/>
        </authorList>
    </citation>
    <scope>NUCLEOTIDE SEQUENCE [LARGE SCALE GENOMIC DNA]</scope>
    <source>
        <strain evidence="3">QX1410_ONT</strain>
        <tissue evidence="3">Whole-organism</tissue>
    </source>
</reference>
<feature type="compositionally biased region" description="Basic and acidic residues" evidence="1">
    <location>
        <begin position="92"/>
        <end position="105"/>
    </location>
</feature>
<feature type="compositionally biased region" description="Basic and acidic residues" evidence="1">
    <location>
        <begin position="309"/>
        <end position="327"/>
    </location>
</feature>
<dbReference type="SUPFAM" id="SSF81321">
    <property type="entry name" value="Family A G protein-coupled receptor-like"/>
    <property type="match status" value="1"/>
</dbReference>
<dbReference type="Pfam" id="PF10321">
    <property type="entry name" value="7TM_GPCR_Srt"/>
    <property type="match status" value="1"/>
</dbReference>
<feature type="compositionally biased region" description="Basic and acidic residues" evidence="1">
    <location>
        <begin position="409"/>
        <end position="422"/>
    </location>
</feature>
<feature type="compositionally biased region" description="Basic and acidic residues" evidence="1">
    <location>
        <begin position="505"/>
        <end position="524"/>
    </location>
</feature>
<sequence length="1230" mass="139979">MQQNYQDRGRGWRGGRGGRGRGYADGFRRRSPDSNSRANNRFGPRSRSPQGNNRGGSRSNSCDSDGNRSPSGFRGPSGSDGVRRQNSPSGFRRPESPVRSNDVRRQNIPIEQNRMEQNYGPRNPRRHENVLGKTGNNSGGSRSNTWDSDENRSPSGFRRPPGTQDVRMQNPDSGFRRPESPVRSNDVRRQNLPMEQNTMEQNFEPRNSRGHENVVERPGNNSGGSRSNTWDSDENRSPSGFRRPPGTQDVRIQNPVSGFRRPESPIKSNDVRRQSMAREQNRMEQNFEPRNPKRYESGQERPGSTMRQRQRDPRWNEPRQHQNRDSRLNSPAPSQQSFQFSENWSRDTSPRGDDWHRKRSPSPTPSNWSRDRWNERSRRDDQERRRSPSPLPEAHNGPSSSRRPRSHERRSPELKPYERKYENVQQDMSAERIAQQIREAAMSRMSESEFGGSRAEGTIRQGSVTPRGSERRGSGDRWSRMAAGEQDRNQPGCSAWGSGRPGDVTTRRSERGGSDDNWYREGDQRYSPSRSARQGDVMPFESERRDSNDSRSRLPNSQGYPPRGYGHQEDSVTFGSVRRDSNDSRARHQDHQGDLSRGSGRPEDVIPRRSERSSSIESRSRQQGPQRYSPRGSDRQGDFTPRGSERGGSNDNLSRQQGPLDSGRLGPRGSEKEGSNDSRPRGFDPQGSNHQSPEPHRLRSNSYGSDYLGSSHPSPTRENWSTRSPDDDMHPDDSGGEPDSTFSLNPTLVEVLRQEVANPLGLRGARNPRGRGAPRGRGFMARGGFIGRGGFGMRARRREVLNDREMEEVPEEEEIRLQETQNWMQGPRRPPYEPAYLWNRNFMGRPYPQGPLPEVPVDLLPDLPDSSLIRHLASKDAQYRFRNDCIYCGKNTHQHDKCPTMNRLIEYGSVDEIPYYNCSSKSQNEWLATGVKRPWLGYPITVFGVFIEILYLPILYIIIFKSKLIKMSCYKIMVLLAFTDMTATACSCLITGPLLIVGSVFCVYPTFTYIAGGFAIATWCMSCSVTTSLFLNRVISVAFHGLSNFIEKRLAYICICLCVFYGFYVLFFTPVVCFNSEWLIWLPDPLSETKPSDAAADYYRNSVQAWNNWIFVICMFVLFSLYLGMINKISMGQKSKAAKSIFIQCCIICFFNTVIALVYNALTLITPDYWMLLLCQFCWSVNHGCPVLIYVTMNATVKREFKKMVLGGDKRIGMSVSNTHAASVTQMSTH</sequence>
<feature type="compositionally biased region" description="Polar residues" evidence="1">
    <location>
        <begin position="134"/>
        <end position="146"/>
    </location>
</feature>
<evidence type="ECO:0000256" key="1">
    <source>
        <dbReference type="SAM" id="MobiDB-lite"/>
    </source>
</evidence>
<keyword evidence="2" id="KW-0472">Membrane</keyword>
<feature type="compositionally biased region" description="Polar residues" evidence="1">
    <location>
        <begin position="647"/>
        <end position="659"/>
    </location>
</feature>
<feature type="compositionally biased region" description="Basic and acidic residues" evidence="1">
    <location>
        <begin position="577"/>
        <end position="620"/>
    </location>
</feature>